<proteinExistence type="predicted"/>
<accession>A0A1Y2BAD5</accession>
<dbReference type="GO" id="GO:0004674">
    <property type="term" value="F:protein serine/threonine kinase activity"/>
    <property type="evidence" value="ECO:0007669"/>
    <property type="project" value="InterPro"/>
</dbReference>
<sequence>MKIIKSLRYEPHPSIIQFEAFVICPSYALVIMPYLADLIPVCLPPARAIPYFRQLASAVGYLHERGITHNDIKPANVLLSHNDVPVLVDFGFAQRWDTRAESRGMFLSSIAWGTPEYLDPQRAIGMPHDERASDVWSLGITFFELLVGRTPFEMHPEEEFETAEEYMIYYERCKRGKWLGEWYISQDLEHLIRSMVCPDPAYRISAMQAYHHPSLQPTTPNVIITPHFVRAAASFEESDEPPVPNVPPAPPKKDQVLDEGKKKRRTKTREHQPVRTTTPTALGESIKQHTSVPRAKLEQHGKGAENAMPSPQQVIARSKKAEDMPLIKDGKEDMPTPTKLGKTAQPLRVKELNLAADARIAPRTSQSQINSLSRPTSQASLAPTITTKDKRASMLSAASSSNLRGANKSDAVLKTMRSLEGTHLTKKDVLSAISRPAPEPPRPRSLDSAEKTEKAKEKRLEQRRSLGILPGLKEESPSSHERKAVNHKNAASPEHNTNEHTSGPAAMPTPPRPRMNTRPTQVIREGDRFPAAMDEPASSPVANIRQRILSSDQEKLVRFRHISSEETTPGAEPAQASSSADVVESNFEEAVPSASPAKALDSRLESLATWVQQMERLVTDARRAIAEGRDPPALPMDMLTTLPADLSAQLQSSTAHHEEPEHRFGVTPDKKAIPEHLRTSSTQVEPATPPKWLTGDVLPETDKGDWVGDGKGAVRAKKDRPTVSHVLKLFGSEKAEKEREETIVARSKSPDPMRTVPLKAPALRGVPSTPALRSSFSTTRSRIPIARKSESNLRNFATAPTSSLGHALQPSPRRAVYEDLLDSTPGVTRQGDGWSSSLSSGKNVLGKPSSMASLRRAFLGERKIVDLADEVDKERERRPATPGTVSALGASAKAGDSKVKGLFGRIKRGFGGAK</sequence>
<evidence type="ECO:0000313" key="3">
    <source>
        <dbReference type="EMBL" id="ORY31808.1"/>
    </source>
</evidence>
<feature type="region of interest" description="Disordered" evidence="1">
    <location>
        <begin position="362"/>
        <end position="390"/>
    </location>
</feature>
<feature type="region of interest" description="Disordered" evidence="1">
    <location>
        <begin position="650"/>
        <end position="719"/>
    </location>
</feature>
<dbReference type="PROSITE" id="PS50011">
    <property type="entry name" value="PROTEIN_KINASE_DOM"/>
    <property type="match status" value="1"/>
</dbReference>
<comment type="caution">
    <text evidence="3">The sequence shown here is derived from an EMBL/GenBank/DDBJ whole genome shotgun (WGS) entry which is preliminary data.</text>
</comment>
<feature type="region of interest" description="Disordered" evidence="1">
    <location>
        <begin position="423"/>
        <end position="518"/>
    </location>
</feature>
<evidence type="ECO:0000313" key="4">
    <source>
        <dbReference type="Proteomes" id="UP000193986"/>
    </source>
</evidence>
<dbReference type="InterPro" id="IPR000719">
    <property type="entry name" value="Prot_kinase_dom"/>
</dbReference>
<dbReference type="SUPFAM" id="SSF56112">
    <property type="entry name" value="Protein kinase-like (PK-like)"/>
    <property type="match status" value="1"/>
</dbReference>
<dbReference type="PANTHER" id="PTHR24348">
    <property type="entry name" value="SERINE/THREONINE-PROTEIN KINASE UNC-51-RELATED"/>
    <property type="match status" value="1"/>
</dbReference>
<feature type="region of interest" description="Disordered" evidence="1">
    <location>
        <begin position="827"/>
        <end position="846"/>
    </location>
</feature>
<organism evidence="3 4">
    <name type="scientific">Naematelia encephala</name>
    <dbReference type="NCBI Taxonomy" id="71784"/>
    <lineage>
        <taxon>Eukaryota</taxon>
        <taxon>Fungi</taxon>
        <taxon>Dikarya</taxon>
        <taxon>Basidiomycota</taxon>
        <taxon>Agaricomycotina</taxon>
        <taxon>Tremellomycetes</taxon>
        <taxon>Tremellales</taxon>
        <taxon>Naemateliaceae</taxon>
        <taxon>Naematelia</taxon>
    </lineage>
</organism>
<feature type="region of interest" description="Disordered" evidence="1">
    <location>
        <begin position="562"/>
        <end position="598"/>
    </location>
</feature>
<feature type="compositionally biased region" description="Basic and acidic residues" evidence="1">
    <location>
        <begin position="655"/>
        <end position="678"/>
    </location>
</feature>
<dbReference type="EMBL" id="MCFC01000013">
    <property type="protein sequence ID" value="ORY31808.1"/>
    <property type="molecule type" value="Genomic_DNA"/>
</dbReference>
<protein>
    <recommendedName>
        <fullName evidence="2">Protein kinase domain-containing protein</fullName>
    </recommendedName>
</protein>
<dbReference type="PROSITE" id="PS00108">
    <property type="entry name" value="PROTEIN_KINASE_ST"/>
    <property type="match status" value="1"/>
</dbReference>
<keyword evidence="4" id="KW-1185">Reference proteome</keyword>
<dbReference type="AlphaFoldDB" id="A0A1Y2BAD5"/>
<feature type="compositionally biased region" description="Basic and acidic residues" evidence="1">
    <location>
        <begin position="472"/>
        <end position="484"/>
    </location>
</feature>
<dbReference type="InterPro" id="IPR045269">
    <property type="entry name" value="Atg1-like"/>
</dbReference>
<evidence type="ECO:0000259" key="2">
    <source>
        <dbReference type="PROSITE" id="PS50011"/>
    </source>
</evidence>
<feature type="compositionally biased region" description="Polar residues" evidence="1">
    <location>
        <begin position="363"/>
        <end position="386"/>
    </location>
</feature>
<feature type="region of interest" description="Disordered" evidence="1">
    <location>
        <begin position="870"/>
        <end position="891"/>
    </location>
</feature>
<dbReference type="SMART" id="SM00220">
    <property type="entry name" value="S_TKc"/>
    <property type="match status" value="1"/>
</dbReference>
<dbReference type="GO" id="GO:0010506">
    <property type="term" value="P:regulation of autophagy"/>
    <property type="evidence" value="ECO:0007669"/>
    <property type="project" value="InterPro"/>
</dbReference>
<dbReference type="CDD" id="cd14014">
    <property type="entry name" value="STKc_PknB_like"/>
    <property type="match status" value="1"/>
</dbReference>
<dbReference type="Gene3D" id="1.10.510.10">
    <property type="entry name" value="Transferase(Phosphotransferase) domain 1"/>
    <property type="match status" value="1"/>
</dbReference>
<dbReference type="GO" id="GO:0005737">
    <property type="term" value="C:cytoplasm"/>
    <property type="evidence" value="ECO:0007669"/>
    <property type="project" value="TreeGrafter"/>
</dbReference>
<dbReference type="InterPro" id="IPR008271">
    <property type="entry name" value="Ser/Thr_kinase_AS"/>
</dbReference>
<feature type="compositionally biased region" description="Pro residues" evidence="1">
    <location>
        <begin position="241"/>
        <end position="250"/>
    </location>
</feature>
<feature type="domain" description="Protein kinase" evidence="2">
    <location>
        <begin position="1"/>
        <end position="215"/>
    </location>
</feature>
<feature type="compositionally biased region" description="Polar residues" evidence="1">
    <location>
        <begin position="833"/>
        <end position="842"/>
    </location>
</feature>
<dbReference type="GO" id="GO:0005524">
    <property type="term" value="F:ATP binding"/>
    <property type="evidence" value="ECO:0007669"/>
    <property type="project" value="InterPro"/>
</dbReference>
<dbReference type="InParanoid" id="A0A1Y2BAD5"/>
<feature type="compositionally biased region" description="Basic and acidic residues" evidence="1">
    <location>
        <begin position="441"/>
        <end position="464"/>
    </location>
</feature>
<evidence type="ECO:0000256" key="1">
    <source>
        <dbReference type="SAM" id="MobiDB-lite"/>
    </source>
</evidence>
<dbReference type="InterPro" id="IPR011009">
    <property type="entry name" value="Kinase-like_dom_sf"/>
</dbReference>
<reference evidence="3 4" key="1">
    <citation type="submission" date="2016-07" db="EMBL/GenBank/DDBJ databases">
        <title>Pervasive Adenine N6-methylation of Active Genes in Fungi.</title>
        <authorList>
            <consortium name="DOE Joint Genome Institute"/>
            <person name="Mondo S.J."/>
            <person name="Dannebaum R.O."/>
            <person name="Kuo R.C."/>
            <person name="Labutti K."/>
            <person name="Haridas S."/>
            <person name="Kuo A."/>
            <person name="Salamov A."/>
            <person name="Ahrendt S.R."/>
            <person name="Lipzen A."/>
            <person name="Sullivan W."/>
            <person name="Andreopoulos W.B."/>
            <person name="Clum A."/>
            <person name="Lindquist E."/>
            <person name="Daum C."/>
            <person name="Ramamoorthy G.K."/>
            <person name="Gryganskyi A."/>
            <person name="Culley D."/>
            <person name="Magnuson J.K."/>
            <person name="James T.Y."/>
            <person name="O'Malley M.A."/>
            <person name="Stajich J.E."/>
            <person name="Spatafora J.W."/>
            <person name="Visel A."/>
            <person name="Grigoriev I.V."/>
        </authorList>
    </citation>
    <scope>NUCLEOTIDE SEQUENCE [LARGE SCALE GENOMIC DNA]</scope>
    <source>
        <strain evidence="3 4">68-887.2</strain>
    </source>
</reference>
<feature type="compositionally biased region" description="Basic and acidic residues" evidence="1">
    <location>
        <begin position="870"/>
        <end position="879"/>
    </location>
</feature>
<gene>
    <name evidence="3" type="ORF">BCR39DRAFT_80876</name>
</gene>
<dbReference type="Proteomes" id="UP000193986">
    <property type="component" value="Unassembled WGS sequence"/>
</dbReference>
<dbReference type="PANTHER" id="PTHR24348:SF68">
    <property type="entry name" value="SERINE_THREONINE-PROTEIN KINASE ATG1C"/>
    <property type="match status" value="1"/>
</dbReference>
<feature type="compositionally biased region" description="Basic and acidic residues" evidence="1">
    <location>
        <begin position="251"/>
        <end position="261"/>
    </location>
</feature>
<name>A0A1Y2BAD5_9TREE</name>
<feature type="region of interest" description="Disordered" evidence="1">
    <location>
        <begin position="234"/>
        <end position="292"/>
    </location>
</feature>
<dbReference type="Pfam" id="PF00069">
    <property type="entry name" value="Pkinase"/>
    <property type="match status" value="1"/>
</dbReference>
<dbReference type="STRING" id="71784.A0A1Y2BAD5"/>
<dbReference type="OrthoDB" id="68483at2759"/>